<dbReference type="HOGENOM" id="CLU_054346_1_0_9"/>
<keyword evidence="8" id="KW-0378">Hydrolase</keyword>
<dbReference type="GeneID" id="77007262"/>
<sequence>MSDFQTKLEKYAELAVKVGVNIQQGQTLIINCAIDSAELVRLIVKKAYETGARFVKVNWSDDTVTRLRYDMAAEESFLDEPKWYAGEMLEYVENGAAVLHVMSSDPDLLSGVSTQRLTNHQKTYGKAMSKYREMQMSDKFSWSIVAVPSKAWAAKVFPDLPAEQQIDALWEAIFRTVRLDRLDPIAAWEEHIANLKQKSNYLNAKKYKKLHYIAPGTDLTIELPEGHLWVAAESINAKGHTFLANLPTEEVFTAPLKTGVNGTVSSTKPLSYRGTIVDRFSLTFENGRIVDYKAEVGQDVLKQLVELDEGSHYLGEVALVPHSSPISQSGILFYNTLFDENASNHLAIGNAYAFNLEGGKSMSKEELEQRGLNSSLAHEDFMVGSAEMDIFGIAEDGKEEPIFAKGNWAF</sequence>
<evidence type="ECO:0000313" key="13">
    <source>
        <dbReference type="Proteomes" id="UP000442469"/>
    </source>
</evidence>
<reference evidence="11 13" key="2">
    <citation type="submission" date="2019-11" db="EMBL/GenBank/DDBJ databases">
        <title>Draft genome sequences of five Paenibacillus species of dairy origin.</title>
        <authorList>
            <person name="Olajide A.M."/>
            <person name="Chen S."/>
            <person name="Lapointe G."/>
        </authorList>
    </citation>
    <scope>NUCLEOTIDE SEQUENCE [LARGE SCALE GENOMIC DNA]</scope>
    <source>
        <strain evidence="11 13">3CT49</strain>
    </source>
</reference>
<dbReference type="InterPro" id="IPR035097">
    <property type="entry name" value="M29_N-terminal"/>
</dbReference>
<dbReference type="STRING" id="44252.DJ90_4909"/>
<protein>
    <submittedName>
        <fullName evidence="11">Aminopeptidase</fullName>
    </submittedName>
    <submittedName>
        <fullName evidence="10">Thermophilic metalloprotease family protein</fullName>
    </submittedName>
</protein>
<dbReference type="Pfam" id="PF02073">
    <property type="entry name" value="Peptidase_M29"/>
    <property type="match status" value="1"/>
</dbReference>
<keyword evidence="6 10" id="KW-0645">Protease</keyword>
<dbReference type="RefSeq" id="WP_036623015.1">
    <property type="nucleotide sequence ID" value="NZ_BGML01000003.1"/>
</dbReference>
<evidence type="ECO:0000256" key="1">
    <source>
        <dbReference type="ARBA" id="ARBA00001941"/>
    </source>
</evidence>
<dbReference type="GO" id="GO:0008237">
    <property type="term" value="F:metallopeptidase activity"/>
    <property type="evidence" value="ECO:0007669"/>
    <property type="project" value="UniProtKB-KW"/>
</dbReference>
<evidence type="ECO:0000256" key="4">
    <source>
        <dbReference type="ARBA" id="ARBA00008236"/>
    </source>
</evidence>
<name>A0A090ZEC9_PAEMA</name>
<evidence type="ECO:0000256" key="8">
    <source>
        <dbReference type="ARBA" id="ARBA00022801"/>
    </source>
</evidence>
<dbReference type="PRINTS" id="PR00919">
    <property type="entry name" value="THERMOPTASE"/>
</dbReference>
<evidence type="ECO:0000313" key="10">
    <source>
        <dbReference type="EMBL" id="KFN08798.1"/>
    </source>
</evidence>
<dbReference type="PANTHER" id="PTHR34448">
    <property type="entry name" value="AMINOPEPTIDASE"/>
    <property type="match status" value="1"/>
</dbReference>
<dbReference type="EMBL" id="JMQA01000026">
    <property type="protein sequence ID" value="KFN08798.1"/>
    <property type="molecule type" value="Genomic_DNA"/>
</dbReference>
<keyword evidence="9 10" id="KW-0482">Metalloprotease</keyword>
<gene>
    <name evidence="10" type="ORF">DJ90_4909</name>
    <name evidence="11" type="ORF">GNQ08_13265</name>
</gene>
<evidence type="ECO:0000256" key="2">
    <source>
        <dbReference type="ARBA" id="ARBA00001946"/>
    </source>
</evidence>
<dbReference type="SUPFAM" id="SSF144052">
    <property type="entry name" value="Thermophilic metalloprotease-like"/>
    <property type="match status" value="1"/>
</dbReference>
<organism evidence="10 12">
    <name type="scientific">Paenibacillus macerans</name>
    <name type="common">Bacillus macerans</name>
    <dbReference type="NCBI Taxonomy" id="44252"/>
    <lineage>
        <taxon>Bacteria</taxon>
        <taxon>Bacillati</taxon>
        <taxon>Bacillota</taxon>
        <taxon>Bacilli</taxon>
        <taxon>Bacillales</taxon>
        <taxon>Paenibacillaceae</taxon>
        <taxon>Paenibacillus</taxon>
    </lineage>
</organism>
<comment type="caution">
    <text evidence="10">The sequence shown here is derived from an EMBL/GenBank/DDBJ whole genome shotgun (WGS) entry which is preliminary data.</text>
</comment>
<evidence type="ECO:0000313" key="11">
    <source>
        <dbReference type="EMBL" id="MUG23369.1"/>
    </source>
</evidence>
<evidence type="ECO:0000256" key="6">
    <source>
        <dbReference type="ARBA" id="ARBA00022670"/>
    </source>
</evidence>
<dbReference type="Gene3D" id="3.40.1830.10">
    <property type="entry name" value="Thermophilic metalloprotease (M29)"/>
    <property type="match status" value="1"/>
</dbReference>
<dbReference type="EMBL" id="WNZZ01000008">
    <property type="protein sequence ID" value="MUG23369.1"/>
    <property type="molecule type" value="Genomic_DNA"/>
</dbReference>
<dbReference type="InterPro" id="IPR052170">
    <property type="entry name" value="M29_Exopeptidase"/>
</dbReference>
<dbReference type="PATRIC" id="fig|44252.3.peg.2825"/>
<keyword evidence="5 11" id="KW-0031">Aminopeptidase</keyword>
<dbReference type="GO" id="GO:0046872">
    <property type="term" value="F:metal ion binding"/>
    <property type="evidence" value="ECO:0007669"/>
    <property type="project" value="UniProtKB-KW"/>
</dbReference>
<dbReference type="AlphaFoldDB" id="A0A090ZEC9"/>
<proteinExistence type="inferred from homology"/>
<comment type="cofactor">
    <cofactor evidence="2">
        <name>Mg(2+)</name>
        <dbReference type="ChEBI" id="CHEBI:18420"/>
    </cofactor>
</comment>
<dbReference type="Proteomes" id="UP000442469">
    <property type="component" value="Unassembled WGS sequence"/>
</dbReference>
<dbReference type="PANTHER" id="PTHR34448:SF3">
    <property type="entry name" value="AMINOPEPTIDASE AMPS"/>
    <property type="match status" value="1"/>
</dbReference>
<comment type="similarity">
    <text evidence="4">Belongs to the peptidase M29 family.</text>
</comment>
<accession>A0A090ZEC9</accession>
<comment type="cofactor">
    <cofactor evidence="3">
        <name>Zn(2+)</name>
        <dbReference type="ChEBI" id="CHEBI:29105"/>
    </cofactor>
</comment>
<keyword evidence="7" id="KW-0479">Metal-binding</keyword>
<keyword evidence="12" id="KW-1185">Reference proteome</keyword>
<evidence type="ECO:0000256" key="3">
    <source>
        <dbReference type="ARBA" id="ARBA00001947"/>
    </source>
</evidence>
<evidence type="ECO:0000256" key="9">
    <source>
        <dbReference type="ARBA" id="ARBA00023049"/>
    </source>
</evidence>
<evidence type="ECO:0000313" key="12">
    <source>
        <dbReference type="Proteomes" id="UP000029278"/>
    </source>
</evidence>
<reference evidence="10 12" key="1">
    <citation type="submission" date="2014-04" db="EMBL/GenBank/DDBJ databases">
        <authorList>
            <person name="Bishop-Lilly K.A."/>
            <person name="Broomall S.M."/>
            <person name="Chain P.S."/>
            <person name="Chertkov O."/>
            <person name="Coyne S.R."/>
            <person name="Daligault H.E."/>
            <person name="Davenport K.W."/>
            <person name="Erkkila T."/>
            <person name="Frey K.G."/>
            <person name="Gibbons H.S."/>
            <person name="Gu W."/>
            <person name="Jaissle J."/>
            <person name="Johnson S.L."/>
            <person name="Koroleva G.I."/>
            <person name="Ladner J.T."/>
            <person name="Lo C.-C."/>
            <person name="Minogue T.D."/>
            <person name="Munk C."/>
            <person name="Palacios G.F."/>
            <person name="Redden C.L."/>
            <person name="Rosenzweig C.N."/>
            <person name="Scholz M.B."/>
            <person name="Teshima H."/>
            <person name="Xu Y."/>
        </authorList>
    </citation>
    <scope>NUCLEOTIDE SEQUENCE [LARGE SCALE GENOMIC DNA]</scope>
    <source>
        <strain evidence="10 12">8244</strain>
    </source>
</reference>
<dbReference type="GO" id="GO:0004177">
    <property type="term" value="F:aminopeptidase activity"/>
    <property type="evidence" value="ECO:0007669"/>
    <property type="project" value="UniProtKB-KW"/>
</dbReference>
<evidence type="ECO:0000256" key="5">
    <source>
        <dbReference type="ARBA" id="ARBA00022438"/>
    </source>
</evidence>
<dbReference type="OrthoDB" id="9803993at2"/>
<dbReference type="Proteomes" id="UP000029278">
    <property type="component" value="Unassembled WGS sequence"/>
</dbReference>
<dbReference type="GO" id="GO:0006508">
    <property type="term" value="P:proteolysis"/>
    <property type="evidence" value="ECO:0007669"/>
    <property type="project" value="UniProtKB-KW"/>
</dbReference>
<evidence type="ECO:0000256" key="7">
    <source>
        <dbReference type="ARBA" id="ARBA00022723"/>
    </source>
</evidence>
<comment type="cofactor">
    <cofactor evidence="1">
        <name>Co(2+)</name>
        <dbReference type="ChEBI" id="CHEBI:48828"/>
    </cofactor>
</comment>
<dbReference type="MEROPS" id="M29.002"/>
<dbReference type="InterPro" id="IPR000787">
    <property type="entry name" value="Peptidase_M29"/>
</dbReference>